<dbReference type="Proteomes" id="UP000315377">
    <property type="component" value="Chromosome"/>
</dbReference>
<gene>
    <name evidence="2" type="ORF">FLT43_02060</name>
    <name evidence="1" type="ORF">M5W83_06655</name>
</gene>
<sequence length="118" mass="13520">MRIFPKVLLVAFSLLVLIFLMLAYNNELGSGKKSRQLECIMDQKTTQLGHIRNSEYEDIILIVNDSTFNQIQLHDRYIGIFELNKVYGNNHGIVDMYDPQSIQVEQSFDGYNSGCLGI</sequence>
<evidence type="ECO:0000313" key="1">
    <source>
        <dbReference type="EMBL" id="MCY9606835.1"/>
    </source>
</evidence>
<protein>
    <submittedName>
        <fullName evidence="2">Uncharacterized protein</fullName>
    </submittedName>
</protein>
<keyword evidence="4" id="KW-1185">Reference proteome</keyword>
<dbReference type="EMBL" id="JAMDMM010000014">
    <property type="protein sequence ID" value="MCY9606835.1"/>
    <property type="molecule type" value="Genomic_DNA"/>
</dbReference>
<evidence type="ECO:0000313" key="4">
    <source>
        <dbReference type="Proteomes" id="UP001209276"/>
    </source>
</evidence>
<dbReference type="EMBL" id="CP041405">
    <property type="protein sequence ID" value="QDM42422.1"/>
    <property type="molecule type" value="Genomic_DNA"/>
</dbReference>
<evidence type="ECO:0000313" key="3">
    <source>
        <dbReference type="Proteomes" id="UP000315377"/>
    </source>
</evidence>
<dbReference type="AlphaFoldDB" id="A0AAP9DR04"/>
<organism evidence="2 3">
    <name type="scientific">Paenibacillus thiaminolyticus</name>
    <name type="common">Bacillus thiaminolyticus</name>
    <dbReference type="NCBI Taxonomy" id="49283"/>
    <lineage>
        <taxon>Bacteria</taxon>
        <taxon>Bacillati</taxon>
        <taxon>Bacillota</taxon>
        <taxon>Bacilli</taxon>
        <taxon>Bacillales</taxon>
        <taxon>Paenibacillaceae</taxon>
        <taxon>Paenibacillus</taxon>
    </lineage>
</organism>
<evidence type="ECO:0000313" key="2">
    <source>
        <dbReference type="EMBL" id="QDM42422.1"/>
    </source>
</evidence>
<dbReference type="Proteomes" id="UP001209276">
    <property type="component" value="Unassembled WGS sequence"/>
</dbReference>
<accession>A0AAP9DR04</accession>
<reference evidence="2 3" key="1">
    <citation type="submission" date="2019-07" db="EMBL/GenBank/DDBJ databases">
        <title>Paenibacillus thiaminolyticus NRRL B-4156.</title>
        <authorList>
            <person name="Hehnly C."/>
            <person name="Zhang L."/>
        </authorList>
    </citation>
    <scope>NUCLEOTIDE SEQUENCE [LARGE SCALE GENOMIC DNA]</scope>
    <source>
        <strain evidence="2 3">NRRL B-4156</strain>
    </source>
</reference>
<name>A0AAP9DR04_PANTH</name>
<proteinExistence type="predicted"/>
<reference evidence="1 4" key="2">
    <citation type="submission" date="2022-05" db="EMBL/GenBank/DDBJ databases">
        <title>Genome Sequencing of Bee-Associated Microbes.</title>
        <authorList>
            <person name="Dunlap C."/>
        </authorList>
    </citation>
    <scope>NUCLEOTIDE SEQUENCE [LARGE SCALE GENOMIC DNA]</scope>
    <source>
        <strain evidence="1 4">NRRL B-14613</strain>
    </source>
</reference>
<dbReference type="RefSeq" id="WP_087443568.1">
    <property type="nucleotide sequence ID" value="NZ_CABMNB010000036.1"/>
</dbReference>
<dbReference type="GeneID" id="76994768"/>